<proteinExistence type="predicted"/>
<evidence type="ECO:0000313" key="1">
    <source>
        <dbReference type="EMBL" id="MBX48582.1"/>
    </source>
</evidence>
<organism evidence="1">
    <name type="scientific">Rhizophora mucronata</name>
    <name type="common">Asiatic mangrove</name>
    <dbReference type="NCBI Taxonomy" id="61149"/>
    <lineage>
        <taxon>Eukaryota</taxon>
        <taxon>Viridiplantae</taxon>
        <taxon>Streptophyta</taxon>
        <taxon>Embryophyta</taxon>
        <taxon>Tracheophyta</taxon>
        <taxon>Spermatophyta</taxon>
        <taxon>Magnoliopsida</taxon>
        <taxon>eudicotyledons</taxon>
        <taxon>Gunneridae</taxon>
        <taxon>Pentapetalae</taxon>
        <taxon>rosids</taxon>
        <taxon>fabids</taxon>
        <taxon>Malpighiales</taxon>
        <taxon>Rhizophoraceae</taxon>
        <taxon>Rhizophora</taxon>
    </lineage>
</organism>
<accession>A0A2P2P1I1</accession>
<dbReference type="EMBL" id="GGEC01068098">
    <property type="protein sequence ID" value="MBX48582.1"/>
    <property type="molecule type" value="Transcribed_RNA"/>
</dbReference>
<sequence>MSVNLVDLHVLELQLSMLSVPSISSVLPKCSHRP</sequence>
<reference evidence="1" key="1">
    <citation type="submission" date="2018-02" db="EMBL/GenBank/DDBJ databases">
        <title>Rhizophora mucronata_Transcriptome.</title>
        <authorList>
            <person name="Meera S.P."/>
            <person name="Sreeshan A."/>
            <person name="Augustine A."/>
        </authorList>
    </citation>
    <scope>NUCLEOTIDE SEQUENCE</scope>
    <source>
        <tissue evidence="1">Leaf</tissue>
    </source>
</reference>
<protein>
    <submittedName>
        <fullName evidence="1">Uncharacterized protein</fullName>
    </submittedName>
</protein>
<dbReference type="AlphaFoldDB" id="A0A2P2P1I1"/>
<name>A0A2P2P1I1_RHIMU</name>